<dbReference type="SMART" id="SM00060">
    <property type="entry name" value="FN3"/>
    <property type="match status" value="1"/>
</dbReference>
<keyword evidence="4" id="KW-1185">Reference proteome</keyword>
<comment type="caution">
    <text evidence="3">The sequence shown here is derived from an EMBL/GenBank/DDBJ whole genome shotgun (WGS) entry which is preliminary data.</text>
</comment>
<dbReference type="PANTHER" id="PTHR42972">
    <property type="entry name" value="TOL-PAL SYSTEM PROTEIN TOLB"/>
    <property type="match status" value="1"/>
</dbReference>
<dbReference type="InterPro" id="IPR013783">
    <property type="entry name" value="Ig-like_fold"/>
</dbReference>
<feature type="signal peptide" evidence="1">
    <location>
        <begin position="1"/>
        <end position="20"/>
    </location>
</feature>
<dbReference type="InterPro" id="IPR029058">
    <property type="entry name" value="AB_hydrolase_fold"/>
</dbReference>
<evidence type="ECO:0000313" key="3">
    <source>
        <dbReference type="EMBL" id="MBL0394901.1"/>
    </source>
</evidence>
<evidence type="ECO:0000256" key="1">
    <source>
        <dbReference type="SAM" id="SignalP"/>
    </source>
</evidence>
<dbReference type="SUPFAM" id="SSF49265">
    <property type="entry name" value="Fibronectin type III"/>
    <property type="match status" value="1"/>
</dbReference>
<dbReference type="RefSeq" id="WP_201677567.1">
    <property type="nucleotide sequence ID" value="NZ_JAEQNE010000010.1"/>
</dbReference>
<dbReference type="InterPro" id="IPR003961">
    <property type="entry name" value="FN3_dom"/>
</dbReference>
<dbReference type="Gene3D" id="2.60.40.10">
    <property type="entry name" value="Immunoglobulins"/>
    <property type="match status" value="1"/>
</dbReference>
<dbReference type="EMBL" id="JAEQNE010000010">
    <property type="protein sequence ID" value="MBL0394901.1"/>
    <property type="molecule type" value="Genomic_DNA"/>
</dbReference>
<keyword evidence="1" id="KW-0732">Signal</keyword>
<dbReference type="InterPro" id="IPR036116">
    <property type="entry name" value="FN3_sf"/>
</dbReference>
<evidence type="ECO:0000259" key="2">
    <source>
        <dbReference type="PROSITE" id="PS50853"/>
    </source>
</evidence>
<sequence>MKSLRILAAAAAFICVAAHAVVPLPKLNVDRTRTSVSGLSAGGFMANQLGWAHSSVFKGVGVFAGGPYACAGLNHYTSCMNNAAISAGQLGAMQNGIDGFAANATIDAKAGVAAQQVYLFVGSADTTVGPNPMNALQAQYANNGVPAANLQYVQRAGTAHVFPTDFDATGNNACNATASPYVANCGYDGAKAVLSTFYGPLNPRNDAPAAGNYLEFDQRAFTANAGMSPTGWVYVPADCAAGAQCRVHVALHGCKQSYAEIGDRFLRNTGYTRWADTNGIVVLFPQAQADNTLRQTAASGLLTNPNGCWDWVGWYGGNFAQKAGTQVAAIKAMVDQLSSGTGTGGGGGALPAPTGLALSGAGSTSMTLSWNAVAGAASYNVLRNGNKANALGVTATRYTDTGLNPGTTYAWTVAAVDGNGVQGALSAPANGTTTGAAATCYTATNYSHTVAGRAYVFGGFAFANGSNQNMGLWNVFVVTTLKQTGPNAYVIGSCP</sequence>
<protein>
    <submittedName>
        <fullName evidence="3">Fibronectin type III domain-containing protein</fullName>
    </submittedName>
</protein>
<organism evidence="3 4">
    <name type="scientific">Ramlibacter monticola</name>
    <dbReference type="NCBI Taxonomy" id="1926872"/>
    <lineage>
        <taxon>Bacteria</taxon>
        <taxon>Pseudomonadati</taxon>
        <taxon>Pseudomonadota</taxon>
        <taxon>Betaproteobacteria</taxon>
        <taxon>Burkholderiales</taxon>
        <taxon>Comamonadaceae</taxon>
        <taxon>Ramlibacter</taxon>
    </lineage>
</organism>
<evidence type="ECO:0000313" key="4">
    <source>
        <dbReference type="Proteomes" id="UP000599109"/>
    </source>
</evidence>
<dbReference type="PROSITE" id="PS50853">
    <property type="entry name" value="FN3"/>
    <property type="match status" value="1"/>
</dbReference>
<dbReference type="PANTHER" id="PTHR42972:SF8">
    <property type="entry name" value="POLYHYDROXYBUTYRATE DEPOLYMERASE"/>
    <property type="match status" value="1"/>
</dbReference>
<dbReference type="Pfam" id="PF00041">
    <property type="entry name" value="fn3"/>
    <property type="match status" value="1"/>
</dbReference>
<dbReference type="CDD" id="cd00063">
    <property type="entry name" value="FN3"/>
    <property type="match status" value="1"/>
</dbReference>
<proteinExistence type="predicted"/>
<reference evidence="3 4" key="1">
    <citation type="journal article" date="2017" name="Int. J. Syst. Evol. Microbiol.">
        <title>Ramlibacter monticola sp. nov., isolated from forest soil.</title>
        <authorList>
            <person name="Chaudhary D.K."/>
            <person name="Kim J."/>
        </authorList>
    </citation>
    <scope>NUCLEOTIDE SEQUENCE [LARGE SCALE GENOMIC DNA]</scope>
    <source>
        <strain evidence="3 4">KACC 19175</strain>
    </source>
</reference>
<dbReference type="Proteomes" id="UP000599109">
    <property type="component" value="Unassembled WGS sequence"/>
</dbReference>
<feature type="chain" id="PRO_5037000803" evidence="1">
    <location>
        <begin position="21"/>
        <end position="495"/>
    </location>
</feature>
<name>A0A936Z9I4_9BURK</name>
<dbReference type="SUPFAM" id="SSF53474">
    <property type="entry name" value="alpha/beta-Hydrolases"/>
    <property type="match status" value="1"/>
</dbReference>
<dbReference type="AlphaFoldDB" id="A0A936Z9I4"/>
<feature type="domain" description="Fibronectin type-III" evidence="2">
    <location>
        <begin position="352"/>
        <end position="436"/>
    </location>
</feature>
<gene>
    <name evidence="3" type="ORF">JJ685_27430</name>
</gene>
<accession>A0A936Z9I4</accession>
<dbReference type="Gene3D" id="3.40.50.1820">
    <property type="entry name" value="alpha/beta hydrolase"/>
    <property type="match status" value="2"/>
</dbReference>